<feature type="domain" description="Transglutaminase-like" evidence="1">
    <location>
        <begin position="101"/>
        <end position="191"/>
    </location>
</feature>
<dbReference type="InterPro" id="IPR038765">
    <property type="entry name" value="Papain-like_cys_pep_sf"/>
</dbReference>
<dbReference type="Proteomes" id="UP000231655">
    <property type="component" value="Unassembled WGS sequence"/>
</dbReference>
<gene>
    <name evidence="2" type="ORF">CVM39_12695</name>
    <name evidence="3" type="ORF">SAMN06297129_0622</name>
</gene>
<dbReference type="AlphaFoldDB" id="A0A285HVH9"/>
<dbReference type="Pfam" id="PF01841">
    <property type="entry name" value="Transglut_core"/>
    <property type="match status" value="1"/>
</dbReference>
<reference evidence="2 5" key="2">
    <citation type="journal article" date="2018" name="Int. J. Syst. Evol. Microbiol.">
        <title>Pseudooceanicola lipolyticus sp. nov., a marine alphaproteobacterium, reclassification of Oceanicola flagellatus as Pseudooceanicola flagellatus comb. nov. and emended description of the genus Pseudooceanicola.</title>
        <authorList>
            <person name="Huang M.-M."/>
            <person name="Guo L.-L."/>
            <person name="Wu Y.-H."/>
            <person name="Lai Q.-L."/>
            <person name="Shao Z.-Z."/>
            <person name="Wang C.-S."/>
            <person name="Wu M."/>
            <person name="Xu X.-W."/>
        </authorList>
    </citation>
    <scope>NUCLEOTIDE SEQUENCE [LARGE SCALE GENOMIC DNA]</scope>
    <source>
        <strain evidence="2 5">Ar-45</strain>
    </source>
</reference>
<evidence type="ECO:0000313" key="5">
    <source>
        <dbReference type="Proteomes" id="UP000231702"/>
    </source>
</evidence>
<dbReference type="InterPro" id="IPR002931">
    <property type="entry name" value="Transglutaminase-like"/>
</dbReference>
<dbReference type="SUPFAM" id="SSF54001">
    <property type="entry name" value="Cysteine proteinases"/>
    <property type="match status" value="1"/>
</dbReference>
<reference evidence="3 4" key="1">
    <citation type="submission" date="2017-09" db="EMBL/GenBank/DDBJ databases">
        <authorList>
            <person name="Ehlers B."/>
            <person name="Leendertz F.H."/>
        </authorList>
    </citation>
    <scope>NUCLEOTIDE SEQUENCE [LARGE SCALE GENOMIC DNA]</scope>
    <source>
        <strain evidence="3 4">CGMCC 1.12662</strain>
    </source>
</reference>
<dbReference type="RefSeq" id="WP_097144392.1">
    <property type="nucleotide sequence ID" value="NZ_OBEA01000001.1"/>
</dbReference>
<keyword evidence="5" id="KW-1185">Reference proteome</keyword>
<protein>
    <submittedName>
        <fullName evidence="3">Transglutaminase-like superfamily protein</fullName>
    </submittedName>
</protein>
<dbReference type="Proteomes" id="UP000231702">
    <property type="component" value="Unassembled WGS sequence"/>
</dbReference>
<organism evidence="3 4">
    <name type="scientific">Pseudooceanicola antarcticus</name>
    <dbReference type="NCBI Taxonomy" id="1247613"/>
    <lineage>
        <taxon>Bacteria</taxon>
        <taxon>Pseudomonadati</taxon>
        <taxon>Pseudomonadota</taxon>
        <taxon>Alphaproteobacteria</taxon>
        <taxon>Rhodobacterales</taxon>
        <taxon>Paracoccaceae</taxon>
        <taxon>Pseudooceanicola</taxon>
    </lineage>
</organism>
<evidence type="ECO:0000259" key="1">
    <source>
        <dbReference type="Pfam" id="PF01841"/>
    </source>
</evidence>
<dbReference type="EMBL" id="OBEA01000001">
    <property type="protein sequence ID" value="SNY39677.1"/>
    <property type="molecule type" value="Genomic_DNA"/>
</dbReference>
<evidence type="ECO:0000313" key="2">
    <source>
        <dbReference type="EMBL" id="PJE27444.1"/>
    </source>
</evidence>
<dbReference type="OrthoDB" id="7673667at2"/>
<evidence type="ECO:0000313" key="3">
    <source>
        <dbReference type="EMBL" id="SNY39677.1"/>
    </source>
</evidence>
<sequence length="281" mass="30153">MSAYHVEIALGTDAPLLLAPAGVGTPHASCQGCEVTGGKVEVLTEANSGQQVLAITPEAPRLTLRYSYSDTPGLYPEALYRPASSRFTRAAEALVAEVADIAGEGSQAEKCLRIARHTAERFTYGHPEERFNDGLDHVPALGCGLAEGSCVDINTYFIAALRSQGIEAGYLVGYFFPAEKGDWCEDAHCWVVTRTEAGVQEWDIAHHLKLGTRKIAPGLNPKPGFRAAVGHSMGLSLPGLGLHDQKLLSEPVAVIGGRMARLEDRSFRLHHPSLLLTEDTA</sequence>
<evidence type="ECO:0000313" key="4">
    <source>
        <dbReference type="Proteomes" id="UP000231655"/>
    </source>
</evidence>
<dbReference type="Gene3D" id="3.10.620.30">
    <property type="match status" value="1"/>
</dbReference>
<dbReference type="EMBL" id="PGTD01000017">
    <property type="protein sequence ID" value="PJE27444.1"/>
    <property type="molecule type" value="Genomic_DNA"/>
</dbReference>
<accession>A0A285HVH9</accession>
<name>A0A285HVH9_9RHOB</name>
<proteinExistence type="predicted"/>